<keyword evidence="2" id="KW-1185">Reference proteome</keyword>
<evidence type="ECO:0000313" key="2">
    <source>
        <dbReference type="Proteomes" id="UP001152795"/>
    </source>
</evidence>
<comment type="caution">
    <text evidence="1">The sequence shown here is derived from an EMBL/GenBank/DDBJ whole genome shotgun (WGS) entry which is preliminary data.</text>
</comment>
<dbReference type="Proteomes" id="UP001152795">
    <property type="component" value="Unassembled WGS sequence"/>
</dbReference>
<dbReference type="EMBL" id="CACRXK020000130">
    <property type="protein sequence ID" value="CAB3978641.1"/>
    <property type="molecule type" value="Genomic_DNA"/>
</dbReference>
<protein>
    <submittedName>
        <fullName evidence="1">Uncharacterized protein</fullName>
    </submittedName>
</protein>
<dbReference type="AlphaFoldDB" id="A0A6S7FWS8"/>
<proteinExistence type="predicted"/>
<organism evidence="1 2">
    <name type="scientific">Paramuricea clavata</name>
    <name type="common">Red gorgonian</name>
    <name type="synonym">Violescent sea-whip</name>
    <dbReference type="NCBI Taxonomy" id="317549"/>
    <lineage>
        <taxon>Eukaryota</taxon>
        <taxon>Metazoa</taxon>
        <taxon>Cnidaria</taxon>
        <taxon>Anthozoa</taxon>
        <taxon>Octocorallia</taxon>
        <taxon>Malacalcyonacea</taxon>
        <taxon>Plexauridae</taxon>
        <taxon>Paramuricea</taxon>
    </lineage>
</organism>
<gene>
    <name evidence="1" type="ORF">PACLA_8A018259</name>
</gene>
<sequence>MDEVISSPFVAISMDETSDIKTLSQLTTIIHYVDADGKPWSVFSDSLMLKPQPFSRRYFKQRQVARSASRTCHSLATEKTMKFAEKSSLPEDFDVEVTPVSYYTV</sequence>
<name>A0A6S7FWS8_PARCT</name>
<evidence type="ECO:0000313" key="1">
    <source>
        <dbReference type="EMBL" id="CAB3978641.1"/>
    </source>
</evidence>
<reference evidence="1" key="1">
    <citation type="submission" date="2020-04" db="EMBL/GenBank/DDBJ databases">
        <authorList>
            <person name="Alioto T."/>
            <person name="Alioto T."/>
            <person name="Gomez Garrido J."/>
        </authorList>
    </citation>
    <scope>NUCLEOTIDE SEQUENCE</scope>
    <source>
        <strain evidence="1">A484AB</strain>
    </source>
</reference>
<accession>A0A6S7FWS8</accession>